<evidence type="ECO:0000259" key="9">
    <source>
        <dbReference type="PROSITE" id="PS50862"/>
    </source>
</evidence>
<feature type="domain" description="Aminoacyl-transfer RNA synthetases class-II family profile" evidence="9">
    <location>
        <begin position="140"/>
        <end position="461"/>
    </location>
</feature>
<sequence length="474" mass="55621">MKKTYSIKNINDNYNYLIKCNKEILVNGWIRNCRFQKKMFFININDGSFIEDLQIVCKEENNFDLGFIKEHLKIGSSICVKGFLVNSNKKEQPFELLSTKMYFFDKDSDSYPIQPKKHSNVFLRQIPHLRLRTKLFGAIFRIRNTATCAINNFFQKEGFIQVHTPIITASDGEGAGELFKVTTLNLHKIPFQKDKEIDFKNDFFGNPAFLTVTGQLEAEAFAMAFSKVYTFGPTFRAENSHTMKHISEFWMIEPEMAFLNLQDNILIAQKMIQYVIKFCLVKNRLDFEFLEKNVEKKLIDRLEYISNLEKFPQVKYSDAINILRESKFKFEIEPFYGRDLSTEHEKFLTDVFFKKPIFVVDWPEDIKAFYMKNNPDNKTVAAMDLLVPKIGELIGGSQREEKLDILEKKIKKFNIDKKELEWYLDLRRFGSCVHSGFGLGFERFLLFLTGLENIRDVIAFPRFAKNISLKKNIK</sequence>
<gene>
    <name evidence="8 10" type="primary">asnS</name>
    <name evidence="10" type="ORF">O7R10_01925</name>
</gene>
<keyword evidence="5 8" id="KW-0067">ATP-binding</keyword>
<dbReference type="GO" id="GO:0004816">
    <property type="term" value="F:asparagine-tRNA ligase activity"/>
    <property type="evidence" value="ECO:0007669"/>
    <property type="project" value="UniProtKB-EC"/>
</dbReference>
<proteinExistence type="inferred from homology"/>
<dbReference type="HAMAP" id="MF_00534">
    <property type="entry name" value="Asn_tRNA_synth"/>
    <property type="match status" value="1"/>
</dbReference>
<keyword evidence="3 8" id="KW-0436">Ligase</keyword>
<dbReference type="SUPFAM" id="SSF55681">
    <property type="entry name" value="Class II aaRS and biotin synthetases"/>
    <property type="match status" value="1"/>
</dbReference>
<evidence type="ECO:0000256" key="4">
    <source>
        <dbReference type="ARBA" id="ARBA00022741"/>
    </source>
</evidence>
<dbReference type="InterPro" id="IPR004364">
    <property type="entry name" value="Aa-tRNA-synt_II"/>
</dbReference>
<reference evidence="10" key="1">
    <citation type="submission" date="2022-12" db="EMBL/GenBank/DDBJ databases">
        <title>Genomic Characterization of Candidatus Phytoplasma sacchari in China.</title>
        <authorList>
            <person name="Zhang R.-Y."/>
        </authorList>
    </citation>
    <scope>NUCLEOTIDE SEQUENCE [LARGE SCALE GENOMIC DNA]</scope>
    <source>
        <strain evidence="10">SCWL1</strain>
    </source>
</reference>
<dbReference type="Gene3D" id="3.30.930.10">
    <property type="entry name" value="Bira Bifunctional Protein, Domain 2"/>
    <property type="match status" value="1"/>
</dbReference>
<evidence type="ECO:0000313" key="10">
    <source>
        <dbReference type="EMBL" id="WBL31349.1"/>
    </source>
</evidence>
<protein>
    <recommendedName>
        <fullName evidence="8">Asparagine--tRNA ligase</fullName>
        <ecNumber evidence="8">6.1.1.22</ecNumber>
    </recommendedName>
    <alternativeName>
        <fullName evidence="8">Asparaginyl-tRNA synthetase</fullName>
        <shortName evidence="8">AsnRS</shortName>
    </alternativeName>
</protein>
<comment type="catalytic activity">
    <reaction evidence="8">
        <text>tRNA(Asn) + L-asparagine + ATP = L-asparaginyl-tRNA(Asn) + AMP + diphosphate + H(+)</text>
        <dbReference type="Rhea" id="RHEA:11180"/>
        <dbReference type="Rhea" id="RHEA-COMP:9659"/>
        <dbReference type="Rhea" id="RHEA-COMP:9674"/>
        <dbReference type="ChEBI" id="CHEBI:15378"/>
        <dbReference type="ChEBI" id="CHEBI:30616"/>
        <dbReference type="ChEBI" id="CHEBI:33019"/>
        <dbReference type="ChEBI" id="CHEBI:58048"/>
        <dbReference type="ChEBI" id="CHEBI:78442"/>
        <dbReference type="ChEBI" id="CHEBI:78515"/>
        <dbReference type="ChEBI" id="CHEBI:456215"/>
        <dbReference type="EC" id="6.1.1.22"/>
    </reaction>
</comment>
<keyword evidence="11" id="KW-1185">Reference proteome</keyword>
<dbReference type="EC" id="6.1.1.22" evidence="8"/>
<dbReference type="EMBL" id="CP115156">
    <property type="protein sequence ID" value="WBL31349.1"/>
    <property type="molecule type" value="Genomic_DNA"/>
</dbReference>
<evidence type="ECO:0000256" key="2">
    <source>
        <dbReference type="ARBA" id="ARBA00011738"/>
    </source>
</evidence>
<comment type="subunit">
    <text evidence="2 8">Homodimer.</text>
</comment>
<dbReference type="InterPro" id="IPR006195">
    <property type="entry name" value="aa-tRNA-synth_II"/>
</dbReference>
<dbReference type="CDD" id="cd04318">
    <property type="entry name" value="EcAsnRS_like_N"/>
    <property type="match status" value="1"/>
</dbReference>
<dbReference type="InterPro" id="IPR012340">
    <property type="entry name" value="NA-bd_OB-fold"/>
</dbReference>
<dbReference type="NCBIfam" id="NF003037">
    <property type="entry name" value="PRK03932.1"/>
    <property type="match status" value="1"/>
</dbReference>
<evidence type="ECO:0000256" key="5">
    <source>
        <dbReference type="ARBA" id="ARBA00022840"/>
    </source>
</evidence>
<accession>A0ABY7M2X7</accession>
<dbReference type="PRINTS" id="PR01042">
    <property type="entry name" value="TRNASYNTHASP"/>
</dbReference>
<dbReference type="Gene3D" id="2.40.50.140">
    <property type="entry name" value="Nucleic acid-binding proteins"/>
    <property type="match status" value="1"/>
</dbReference>
<organism evidence="10 11">
    <name type="scientific">Candidatus Phytoplasma sacchari</name>
    <dbReference type="NCBI Taxonomy" id="2609813"/>
    <lineage>
        <taxon>Bacteria</taxon>
        <taxon>Bacillati</taxon>
        <taxon>Mycoplasmatota</taxon>
        <taxon>Mollicutes</taxon>
        <taxon>Acholeplasmatales</taxon>
        <taxon>Acholeplasmataceae</taxon>
        <taxon>Candidatus Phytoplasma</taxon>
        <taxon>16SrXI (Rice yellow dwarf group)</taxon>
    </lineage>
</organism>
<evidence type="ECO:0000256" key="1">
    <source>
        <dbReference type="ARBA" id="ARBA00008226"/>
    </source>
</evidence>
<evidence type="ECO:0000256" key="8">
    <source>
        <dbReference type="HAMAP-Rule" id="MF_00534"/>
    </source>
</evidence>
<evidence type="ECO:0000256" key="6">
    <source>
        <dbReference type="ARBA" id="ARBA00022917"/>
    </source>
</evidence>
<evidence type="ECO:0000313" key="11">
    <source>
        <dbReference type="Proteomes" id="UP001210120"/>
    </source>
</evidence>
<dbReference type="CDD" id="cd00776">
    <property type="entry name" value="AsxRS_core"/>
    <property type="match status" value="1"/>
</dbReference>
<dbReference type="InterPro" id="IPR002312">
    <property type="entry name" value="Asp/Asn-tRNA-synth_IIb"/>
</dbReference>
<dbReference type="PANTHER" id="PTHR22594">
    <property type="entry name" value="ASPARTYL/LYSYL-TRNA SYNTHETASE"/>
    <property type="match status" value="1"/>
</dbReference>
<evidence type="ECO:0000256" key="7">
    <source>
        <dbReference type="ARBA" id="ARBA00023146"/>
    </source>
</evidence>
<keyword evidence="4 8" id="KW-0547">Nucleotide-binding</keyword>
<keyword evidence="8" id="KW-0963">Cytoplasm</keyword>
<dbReference type="InterPro" id="IPR045864">
    <property type="entry name" value="aa-tRNA-synth_II/BPL/LPL"/>
</dbReference>
<keyword evidence="7 8" id="KW-0030">Aminoacyl-tRNA synthetase</keyword>
<dbReference type="Proteomes" id="UP001210120">
    <property type="component" value="Chromosome"/>
</dbReference>
<dbReference type="InterPro" id="IPR004522">
    <property type="entry name" value="Asn-tRNA-ligase"/>
</dbReference>
<dbReference type="PROSITE" id="PS50862">
    <property type="entry name" value="AA_TRNA_LIGASE_II"/>
    <property type="match status" value="1"/>
</dbReference>
<keyword evidence="6 8" id="KW-0648">Protein biosynthesis</keyword>
<dbReference type="Pfam" id="PF01336">
    <property type="entry name" value="tRNA_anti-codon"/>
    <property type="match status" value="1"/>
</dbReference>
<dbReference type="NCBIfam" id="TIGR00457">
    <property type="entry name" value="asnS"/>
    <property type="match status" value="1"/>
</dbReference>
<evidence type="ECO:0000256" key="3">
    <source>
        <dbReference type="ARBA" id="ARBA00022598"/>
    </source>
</evidence>
<comment type="similarity">
    <text evidence="1 8">Belongs to the class-II aminoacyl-tRNA synthetase family.</text>
</comment>
<dbReference type="PANTHER" id="PTHR22594:SF34">
    <property type="entry name" value="ASPARAGINE--TRNA LIGASE, MITOCHONDRIAL-RELATED"/>
    <property type="match status" value="1"/>
</dbReference>
<dbReference type="InterPro" id="IPR004365">
    <property type="entry name" value="NA-bd_OB_tRNA"/>
</dbReference>
<dbReference type="Pfam" id="PF00152">
    <property type="entry name" value="tRNA-synt_2"/>
    <property type="match status" value="1"/>
</dbReference>
<name>A0ABY7M2X7_9MOLU</name>
<dbReference type="SUPFAM" id="SSF50249">
    <property type="entry name" value="Nucleic acid-binding proteins"/>
    <property type="match status" value="1"/>
</dbReference>
<comment type="subcellular location">
    <subcellularLocation>
        <location evidence="8">Cytoplasm</location>
    </subcellularLocation>
</comment>